<evidence type="ECO:0000313" key="4">
    <source>
        <dbReference type="Proteomes" id="UP001286174"/>
    </source>
</evidence>
<organism evidence="3 4">
    <name type="scientific">Grylomicrobium aquisgranensis</name>
    <dbReference type="NCBI Taxonomy" id="2926318"/>
    <lineage>
        <taxon>Bacteria</taxon>
        <taxon>Bacillati</taxon>
        <taxon>Bacillota</taxon>
        <taxon>Erysipelotrichia</taxon>
        <taxon>Erysipelotrichales</taxon>
        <taxon>Erysipelotrichaceae</taxon>
        <taxon>Grylomicrobium</taxon>
    </lineage>
</organism>
<feature type="chain" id="PRO_5044279421" evidence="2">
    <location>
        <begin position="30"/>
        <end position="110"/>
    </location>
</feature>
<name>A0AB35U4Q6_9FIRM</name>
<accession>A0AB35U4Q6</accession>
<feature type="signal peptide" evidence="2">
    <location>
        <begin position="1"/>
        <end position="29"/>
    </location>
</feature>
<gene>
    <name evidence="3" type="ORF">MOZ60_10425</name>
</gene>
<keyword evidence="2" id="KW-0732">Signal</keyword>
<dbReference type="EMBL" id="JALBUR010000042">
    <property type="protein sequence ID" value="MDX8420500.1"/>
    <property type="molecule type" value="Genomic_DNA"/>
</dbReference>
<evidence type="ECO:0000256" key="2">
    <source>
        <dbReference type="SAM" id="SignalP"/>
    </source>
</evidence>
<proteinExistence type="predicted"/>
<dbReference type="AlphaFoldDB" id="A0AB35U4Q6"/>
<evidence type="ECO:0000313" key="3">
    <source>
        <dbReference type="EMBL" id="MDX8420500.1"/>
    </source>
</evidence>
<keyword evidence="1" id="KW-1133">Transmembrane helix</keyword>
<dbReference type="RefSeq" id="WP_370596629.1">
    <property type="nucleotide sequence ID" value="NZ_JALBUR010000042.1"/>
</dbReference>
<keyword evidence="1" id="KW-0472">Membrane</keyword>
<feature type="transmembrane region" description="Helical" evidence="1">
    <location>
        <begin position="91"/>
        <end position="109"/>
    </location>
</feature>
<sequence length="110" mass="12366">MKMNNKEKNLLIVSVMTMTLLKFVTPAHADLNTTELQNWLNGYLTPLYNTLTWAIPVILGIYLLIKAISWWQAEAEGAQEKPYWVTVKKGIIVGVVAESVTLLLSIFSIS</sequence>
<reference evidence="3 4" key="1">
    <citation type="submission" date="2022-03" db="EMBL/GenBank/DDBJ databases">
        <title>Novel taxa within the pig intestine.</title>
        <authorList>
            <person name="Wylensek D."/>
            <person name="Bishof K."/>
            <person name="Afrizal A."/>
            <person name="Clavel T."/>
        </authorList>
    </citation>
    <scope>NUCLEOTIDE SEQUENCE [LARGE SCALE GENOMIC DNA]</scope>
    <source>
        <strain evidence="3 4">CLA-KB-P133</strain>
    </source>
</reference>
<protein>
    <submittedName>
        <fullName evidence="3">Uncharacterized protein</fullName>
    </submittedName>
</protein>
<dbReference type="Proteomes" id="UP001286174">
    <property type="component" value="Unassembled WGS sequence"/>
</dbReference>
<keyword evidence="4" id="KW-1185">Reference proteome</keyword>
<evidence type="ECO:0000256" key="1">
    <source>
        <dbReference type="SAM" id="Phobius"/>
    </source>
</evidence>
<comment type="caution">
    <text evidence="3">The sequence shown here is derived from an EMBL/GenBank/DDBJ whole genome shotgun (WGS) entry which is preliminary data.</text>
</comment>
<feature type="transmembrane region" description="Helical" evidence="1">
    <location>
        <begin position="53"/>
        <end position="71"/>
    </location>
</feature>
<keyword evidence="1" id="KW-0812">Transmembrane</keyword>